<dbReference type="AlphaFoldDB" id="A0AA39M375"/>
<proteinExistence type="predicted"/>
<sequence>MVWMSLLQQIFDGIVEKSGGEQFVIQVPELRSDWLGSCSLCADKMTTLHLVFIVLLALVHLAASFPGMLITASDGQCPPGTCSMIFMGPEGMPISVCYDC</sequence>
<accession>A0AA39M375</accession>
<dbReference type="Proteomes" id="UP001175271">
    <property type="component" value="Unassembled WGS sequence"/>
</dbReference>
<keyword evidence="1" id="KW-0472">Membrane</keyword>
<evidence type="ECO:0000313" key="3">
    <source>
        <dbReference type="Proteomes" id="UP001175271"/>
    </source>
</evidence>
<gene>
    <name evidence="2" type="ORF">QR680_014454</name>
</gene>
<comment type="caution">
    <text evidence="2">The sequence shown here is derived from an EMBL/GenBank/DDBJ whole genome shotgun (WGS) entry which is preliminary data.</text>
</comment>
<keyword evidence="1" id="KW-0812">Transmembrane</keyword>
<organism evidence="2 3">
    <name type="scientific">Steinernema hermaphroditum</name>
    <dbReference type="NCBI Taxonomy" id="289476"/>
    <lineage>
        <taxon>Eukaryota</taxon>
        <taxon>Metazoa</taxon>
        <taxon>Ecdysozoa</taxon>
        <taxon>Nematoda</taxon>
        <taxon>Chromadorea</taxon>
        <taxon>Rhabditida</taxon>
        <taxon>Tylenchina</taxon>
        <taxon>Panagrolaimomorpha</taxon>
        <taxon>Strongyloidoidea</taxon>
        <taxon>Steinernematidae</taxon>
        <taxon>Steinernema</taxon>
    </lineage>
</organism>
<dbReference type="EMBL" id="JAUCMV010000002">
    <property type="protein sequence ID" value="KAK0420001.1"/>
    <property type="molecule type" value="Genomic_DNA"/>
</dbReference>
<keyword evidence="3" id="KW-1185">Reference proteome</keyword>
<evidence type="ECO:0000313" key="2">
    <source>
        <dbReference type="EMBL" id="KAK0420001.1"/>
    </source>
</evidence>
<protein>
    <submittedName>
        <fullName evidence="2">Uncharacterized protein</fullName>
    </submittedName>
</protein>
<name>A0AA39M375_9BILA</name>
<evidence type="ECO:0000256" key="1">
    <source>
        <dbReference type="SAM" id="Phobius"/>
    </source>
</evidence>
<feature type="transmembrane region" description="Helical" evidence="1">
    <location>
        <begin position="50"/>
        <end position="72"/>
    </location>
</feature>
<reference evidence="2" key="1">
    <citation type="submission" date="2023-06" db="EMBL/GenBank/DDBJ databases">
        <title>Genomic analysis of the entomopathogenic nematode Steinernema hermaphroditum.</title>
        <authorList>
            <person name="Schwarz E.M."/>
            <person name="Heppert J.K."/>
            <person name="Baniya A."/>
            <person name="Schwartz H.T."/>
            <person name="Tan C.-H."/>
            <person name="Antoshechkin I."/>
            <person name="Sternberg P.W."/>
            <person name="Goodrich-Blair H."/>
            <person name="Dillman A.R."/>
        </authorList>
    </citation>
    <scope>NUCLEOTIDE SEQUENCE</scope>
    <source>
        <strain evidence="2">PS9179</strain>
        <tissue evidence="2">Whole animal</tissue>
    </source>
</reference>
<keyword evidence="1" id="KW-1133">Transmembrane helix</keyword>